<keyword evidence="2" id="KW-1133">Transmembrane helix</keyword>
<feature type="transmembrane region" description="Helical" evidence="2">
    <location>
        <begin position="278"/>
        <end position="298"/>
    </location>
</feature>
<dbReference type="GO" id="GO:0030246">
    <property type="term" value="F:carbohydrate binding"/>
    <property type="evidence" value="ECO:0007669"/>
    <property type="project" value="UniProtKB-KW"/>
</dbReference>
<dbReference type="InterPro" id="IPR016186">
    <property type="entry name" value="C-type_lectin-like/link_sf"/>
</dbReference>
<dbReference type="InterPro" id="IPR001304">
    <property type="entry name" value="C-type_lectin-like"/>
</dbReference>
<organism evidence="4 5">
    <name type="scientific">Monopterus albus</name>
    <name type="common">Swamp eel</name>
    <dbReference type="NCBI Taxonomy" id="43700"/>
    <lineage>
        <taxon>Eukaryota</taxon>
        <taxon>Metazoa</taxon>
        <taxon>Chordata</taxon>
        <taxon>Craniata</taxon>
        <taxon>Vertebrata</taxon>
        <taxon>Euteleostomi</taxon>
        <taxon>Actinopterygii</taxon>
        <taxon>Neopterygii</taxon>
        <taxon>Teleostei</taxon>
        <taxon>Neoteleostei</taxon>
        <taxon>Acanthomorphata</taxon>
        <taxon>Anabantaria</taxon>
        <taxon>Synbranchiformes</taxon>
        <taxon>Synbranchidae</taxon>
        <taxon>Monopterus</taxon>
    </lineage>
</organism>
<dbReference type="Pfam" id="PF00059">
    <property type="entry name" value="Lectin_C"/>
    <property type="match status" value="1"/>
</dbReference>
<dbReference type="InterPro" id="IPR016187">
    <property type="entry name" value="CTDL_fold"/>
</dbReference>
<dbReference type="InterPro" id="IPR050111">
    <property type="entry name" value="C-type_lectin/snaclec_domain"/>
</dbReference>
<dbReference type="Gene3D" id="3.10.100.10">
    <property type="entry name" value="Mannose-Binding Protein A, subunit A"/>
    <property type="match status" value="1"/>
</dbReference>
<reference evidence="4" key="1">
    <citation type="submission" date="2025-08" db="UniProtKB">
        <authorList>
            <consortium name="Ensembl"/>
        </authorList>
    </citation>
    <scope>IDENTIFICATION</scope>
</reference>
<dbReference type="Ensembl" id="ENSMALT00000007757.1">
    <property type="protein sequence ID" value="ENSMALP00000007594.1"/>
    <property type="gene ID" value="ENSMALG00000005382.1"/>
</dbReference>
<dbReference type="STRING" id="43700.ENSMALP00000007594"/>
<keyword evidence="5" id="KW-1185">Reference proteome</keyword>
<dbReference type="AlphaFoldDB" id="A0A3Q3IR87"/>
<evidence type="ECO:0000256" key="1">
    <source>
        <dbReference type="ARBA" id="ARBA00022734"/>
    </source>
</evidence>
<dbReference type="SMART" id="SM00034">
    <property type="entry name" value="CLECT"/>
    <property type="match status" value="1"/>
</dbReference>
<accession>A0A3Q3IR87</accession>
<feature type="transmembrane region" description="Helical" evidence="2">
    <location>
        <begin position="33"/>
        <end position="52"/>
    </location>
</feature>
<sequence>MMPDYRDDSEQDSSALWIEGRPPASGVSRLKRWLFPALTAAAVLVLIIALGVSCEHTHSCFCPLWGLRCSGKTAEDVQQLQLAVQNNKDQLTSVVEALKQLSALDALSRSVAALKCSLEHIINNSSAAAGCCPMDWDLFSSSCYFFSKVSLSWEESRDWCEKQGSHLVVLSTDAEWDFVTHRTVSQTFWIGLTDGRTGKWEWVNQTPYVMERRRWRPGQPDNWSGHGLGPGDEDCAHLYKDGRLNDLHCSTRCATSARDTASAAEQRHLWPDCPVQNMFVSVVSTSELLSLIFILVLINSTYRPKLTLNVSH</sequence>
<dbReference type="InterPro" id="IPR033989">
    <property type="entry name" value="CD209-like_CTLD"/>
</dbReference>
<evidence type="ECO:0000313" key="4">
    <source>
        <dbReference type="Ensembl" id="ENSMALP00000007594.1"/>
    </source>
</evidence>
<evidence type="ECO:0000256" key="2">
    <source>
        <dbReference type="SAM" id="Phobius"/>
    </source>
</evidence>
<proteinExistence type="predicted"/>
<dbReference type="SUPFAM" id="SSF56436">
    <property type="entry name" value="C-type lectin-like"/>
    <property type="match status" value="1"/>
</dbReference>
<protein>
    <recommendedName>
        <fullName evidence="3">C-type lectin domain-containing protein</fullName>
    </recommendedName>
</protein>
<keyword evidence="1" id="KW-0430">Lectin</keyword>
<evidence type="ECO:0000313" key="5">
    <source>
        <dbReference type="Proteomes" id="UP000261600"/>
    </source>
</evidence>
<keyword evidence="2" id="KW-0812">Transmembrane</keyword>
<reference evidence="4" key="2">
    <citation type="submission" date="2025-09" db="UniProtKB">
        <authorList>
            <consortium name="Ensembl"/>
        </authorList>
    </citation>
    <scope>IDENTIFICATION</scope>
</reference>
<name>A0A3Q3IR87_MONAL</name>
<dbReference type="CDD" id="cd03590">
    <property type="entry name" value="CLECT_DC-SIGN_like"/>
    <property type="match status" value="1"/>
</dbReference>
<dbReference type="PANTHER" id="PTHR22803">
    <property type="entry name" value="MANNOSE, PHOSPHOLIPASE, LECTIN RECEPTOR RELATED"/>
    <property type="match status" value="1"/>
</dbReference>
<dbReference type="PROSITE" id="PS50041">
    <property type="entry name" value="C_TYPE_LECTIN_2"/>
    <property type="match status" value="1"/>
</dbReference>
<feature type="domain" description="C-type lectin" evidence="3">
    <location>
        <begin position="139"/>
        <end position="252"/>
    </location>
</feature>
<dbReference type="Proteomes" id="UP000261600">
    <property type="component" value="Unplaced"/>
</dbReference>
<evidence type="ECO:0000259" key="3">
    <source>
        <dbReference type="PROSITE" id="PS50041"/>
    </source>
</evidence>
<keyword evidence="2" id="KW-0472">Membrane</keyword>